<name>S8BNS1_DACHA</name>
<dbReference type="InterPro" id="IPR004837">
    <property type="entry name" value="NaCa_Exmemb"/>
</dbReference>
<dbReference type="Gene3D" id="1.20.1420.30">
    <property type="entry name" value="NCX, central ion-binding region"/>
    <property type="match status" value="2"/>
</dbReference>
<keyword evidence="6" id="KW-0406">Ion transport</keyword>
<evidence type="ECO:0000256" key="4">
    <source>
        <dbReference type="ARBA" id="ARBA00022692"/>
    </source>
</evidence>
<evidence type="ECO:0000256" key="8">
    <source>
        <dbReference type="SAM" id="MobiDB-lite"/>
    </source>
</evidence>
<feature type="transmembrane region" description="Helical" evidence="9">
    <location>
        <begin position="193"/>
        <end position="212"/>
    </location>
</feature>
<evidence type="ECO:0000256" key="3">
    <source>
        <dbReference type="ARBA" id="ARBA00022448"/>
    </source>
</evidence>
<dbReference type="OMA" id="MHRIHSW"/>
<dbReference type="FunFam" id="1.20.1420.30:FF:000016">
    <property type="entry name" value="Membrane bound cation transporter"/>
    <property type="match status" value="1"/>
</dbReference>
<dbReference type="EMBL" id="AQGS01000256">
    <property type="protein sequence ID" value="EPS41143.1"/>
    <property type="molecule type" value="Genomic_DNA"/>
</dbReference>
<feature type="transmembrane region" description="Helical" evidence="9">
    <location>
        <begin position="326"/>
        <end position="345"/>
    </location>
</feature>
<dbReference type="HOGENOM" id="CLU_008721_3_1_1"/>
<evidence type="ECO:0000256" key="7">
    <source>
        <dbReference type="ARBA" id="ARBA00023136"/>
    </source>
</evidence>
<feature type="transmembrane region" description="Helical" evidence="9">
    <location>
        <begin position="691"/>
        <end position="712"/>
    </location>
</feature>
<feature type="domain" description="Sodium/calcium exchanger membrane region" evidence="10">
    <location>
        <begin position="594"/>
        <end position="737"/>
    </location>
</feature>
<reference evidence="11 12" key="1">
    <citation type="journal article" date="2013" name="PLoS Genet.">
        <title>Genomic mechanisms accounting for the adaptation to parasitism in nematode-trapping fungi.</title>
        <authorList>
            <person name="Meerupati T."/>
            <person name="Andersson K.M."/>
            <person name="Friman E."/>
            <person name="Kumar D."/>
            <person name="Tunlid A."/>
            <person name="Ahren D."/>
        </authorList>
    </citation>
    <scope>NUCLEOTIDE SEQUENCE [LARGE SCALE GENOMIC DNA]</scope>
    <source>
        <strain evidence="11 12">CBS 200.50</strain>
    </source>
</reference>
<dbReference type="GO" id="GO:0000329">
    <property type="term" value="C:fungal-type vacuole membrane"/>
    <property type="evidence" value="ECO:0007669"/>
    <property type="project" value="TreeGrafter"/>
</dbReference>
<keyword evidence="7 9" id="KW-0472">Membrane</keyword>
<comment type="caution">
    <text evidence="11">The sequence shown here is derived from an EMBL/GenBank/DDBJ whole genome shotgun (WGS) entry which is preliminary data.</text>
</comment>
<feature type="region of interest" description="Disordered" evidence="8">
    <location>
        <begin position="373"/>
        <end position="508"/>
    </location>
</feature>
<evidence type="ECO:0000259" key="10">
    <source>
        <dbReference type="Pfam" id="PF01699"/>
    </source>
</evidence>
<evidence type="ECO:0000256" key="1">
    <source>
        <dbReference type="ARBA" id="ARBA00004127"/>
    </source>
</evidence>
<feature type="compositionally biased region" description="Low complexity" evidence="8">
    <location>
        <begin position="95"/>
        <end position="107"/>
    </location>
</feature>
<dbReference type="GO" id="GO:0015369">
    <property type="term" value="F:calcium:proton antiporter activity"/>
    <property type="evidence" value="ECO:0007669"/>
    <property type="project" value="TreeGrafter"/>
</dbReference>
<evidence type="ECO:0000256" key="2">
    <source>
        <dbReference type="ARBA" id="ARBA00008170"/>
    </source>
</evidence>
<reference evidence="12" key="2">
    <citation type="submission" date="2013-04" db="EMBL/GenBank/DDBJ databases">
        <title>Genomic mechanisms accounting for the adaptation to parasitism in nematode-trapping fungi.</title>
        <authorList>
            <person name="Ahren D.G."/>
        </authorList>
    </citation>
    <scope>NUCLEOTIDE SEQUENCE [LARGE SCALE GENOMIC DNA]</scope>
    <source>
        <strain evidence="12">CBS 200.50</strain>
    </source>
</reference>
<feature type="transmembrane region" description="Helical" evidence="9">
    <location>
        <begin position="224"/>
        <end position="246"/>
    </location>
</feature>
<dbReference type="FunFam" id="1.20.1420.30:FF:000011">
    <property type="entry name" value="Vacuolar calcium ion transporter"/>
    <property type="match status" value="1"/>
</dbReference>
<evidence type="ECO:0000256" key="6">
    <source>
        <dbReference type="ARBA" id="ARBA00023065"/>
    </source>
</evidence>
<feature type="compositionally biased region" description="Low complexity" evidence="8">
    <location>
        <begin position="376"/>
        <end position="398"/>
    </location>
</feature>
<feature type="domain" description="Sodium/calcium exchanger membrane region" evidence="10">
    <location>
        <begin position="192"/>
        <end position="347"/>
    </location>
</feature>
<feature type="transmembrane region" description="Helical" evidence="9">
    <location>
        <begin position="658"/>
        <end position="685"/>
    </location>
</feature>
<dbReference type="PANTHER" id="PTHR31503">
    <property type="entry name" value="VACUOLAR CALCIUM ION TRANSPORTER"/>
    <property type="match status" value="1"/>
</dbReference>
<feature type="compositionally biased region" description="Basic and acidic residues" evidence="8">
    <location>
        <begin position="488"/>
        <end position="508"/>
    </location>
</feature>
<feature type="transmembrane region" description="Helical" evidence="9">
    <location>
        <begin position="594"/>
        <end position="616"/>
    </location>
</feature>
<accession>S8BNS1</accession>
<keyword evidence="12" id="KW-1185">Reference proteome</keyword>
<gene>
    <name evidence="11" type="ORF">H072_4975</name>
</gene>
<sequence>MAHVVYVLKAKAQVQSTDKVKSFARSKAHAHGYNPWSSDADQQPGTIELSQTQSQTITPTTGPPDDVPGPSDHNSLRNAVSAPERRKASPDARRSSTIAKKSSSKTRVGLPVLAPRGSAHNERTVHFTTTDGRNNTQNVGEPPDNPKEAEKPGVMIRFRKTFFQILFHSWINVLLVFVPIGIAVEIAGLHPTIIFAMNCIALIPLAGMLSYATESVAHRLGDTIGALMNVTFGNAVELIVFIIALAKDEISIVQASIIGSILSNLLLILGMSFLLGGLRFREQIYNSTVTQMSACLLSISALSLLLPTAFHASFSNDDLADIATLRISRGTSVILMLVYVIYLLFQLRSHAYLYASIPQHIIDEESHPGILAHLGSSSSSSSSSSRRSSISSSSSSSSGGFARSIRDRLRRMSHPDPEGRNSARSSATSNPSHPSSPNEEERRGRPIFSEKPGSPSNGHPHGPEDDIAVFDADEILPHHVSKPGDGSSDPKIEDNKEPVVGETSELAKAKRSLRDMAPKLFSRPTLNPTPIAIAPGLVAEQQSRPVARRATSLPPRLTEQVSPEDMLPYMIPLNVSEDSLDKTKEKQIISRTSAILLLVGSTGLVAVCAEFMVSSIDAVISSTGVSEAFVGLILLPIVGNAAEHVTAVTVAAKNKMDLAIGVAVGSSIQIALFVTPLVVLLGWILDKDMGLYFNIFETVALFTSCFVVNFLVLDGRSNYLEGALLCASYIIIAVAAFFYPNDEQRSSIGAGPN</sequence>
<keyword evidence="3" id="KW-0813">Transport</keyword>
<dbReference type="OrthoDB" id="1699231at2759"/>
<feature type="transmembrane region" description="Helical" evidence="9">
    <location>
        <begin position="295"/>
        <end position="314"/>
    </location>
</feature>
<dbReference type="InterPro" id="IPR004713">
    <property type="entry name" value="CaH_exchang"/>
</dbReference>
<keyword evidence="5 9" id="KW-1133">Transmembrane helix</keyword>
<feature type="compositionally biased region" description="Polar residues" evidence="8">
    <location>
        <begin position="128"/>
        <end position="139"/>
    </location>
</feature>
<evidence type="ECO:0000313" key="12">
    <source>
        <dbReference type="Proteomes" id="UP000015100"/>
    </source>
</evidence>
<evidence type="ECO:0000313" key="11">
    <source>
        <dbReference type="EMBL" id="EPS41143.1"/>
    </source>
</evidence>
<feature type="region of interest" description="Disordered" evidence="8">
    <location>
        <begin position="128"/>
        <end position="150"/>
    </location>
</feature>
<feature type="compositionally biased region" description="Acidic residues" evidence="8">
    <location>
        <begin position="465"/>
        <end position="474"/>
    </location>
</feature>
<dbReference type="eggNOG" id="KOG1397">
    <property type="taxonomic scope" value="Eukaryota"/>
</dbReference>
<keyword evidence="4 9" id="KW-0812">Transmembrane</keyword>
<dbReference type="Pfam" id="PF01699">
    <property type="entry name" value="Na_Ca_ex"/>
    <property type="match status" value="2"/>
</dbReference>
<evidence type="ECO:0000256" key="9">
    <source>
        <dbReference type="SAM" id="Phobius"/>
    </source>
</evidence>
<feature type="transmembrane region" description="Helical" evidence="9">
    <location>
        <begin position="165"/>
        <end position="187"/>
    </location>
</feature>
<dbReference type="GO" id="GO:0006874">
    <property type="term" value="P:intracellular calcium ion homeostasis"/>
    <property type="evidence" value="ECO:0007669"/>
    <property type="project" value="TreeGrafter"/>
</dbReference>
<protein>
    <recommendedName>
        <fullName evidence="10">Sodium/calcium exchanger membrane region domain-containing protein</fullName>
    </recommendedName>
</protein>
<dbReference type="InterPro" id="IPR044880">
    <property type="entry name" value="NCX_ion-bd_dom_sf"/>
</dbReference>
<feature type="compositionally biased region" description="Polar residues" evidence="8">
    <location>
        <begin position="35"/>
        <end position="50"/>
    </location>
</feature>
<dbReference type="GO" id="GO:0012505">
    <property type="term" value="C:endomembrane system"/>
    <property type="evidence" value="ECO:0007669"/>
    <property type="project" value="UniProtKB-SubCell"/>
</dbReference>
<feature type="compositionally biased region" description="Low complexity" evidence="8">
    <location>
        <begin position="424"/>
        <end position="437"/>
    </location>
</feature>
<proteinExistence type="inferred from homology"/>
<feature type="compositionally biased region" description="Basic and acidic residues" evidence="8">
    <location>
        <begin position="83"/>
        <end position="94"/>
    </location>
</feature>
<comment type="similarity">
    <text evidence="2">Belongs to the Ca(2+):cation antiporter (CaCA) (TC 2.A.19) family.</text>
</comment>
<comment type="subcellular location">
    <subcellularLocation>
        <location evidence="1">Endomembrane system</location>
        <topology evidence="1">Multi-pass membrane protein</topology>
    </subcellularLocation>
</comment>
<dbReference type="STRING" id="1284197.S8BNS1"/>
<dbReference type="AlphaFoldDB" id="S8BNS1"/>
<dbReference type="Proteomes" id="UP000015100">
    <property type="component" value="Unassembled WGS sequence"/>
</dbReference>
<feature type="transmembrane region" description="Helical" evidence="9">
    <location>
        <begin position="628"/>
        <end position="651"/>
    </location>
</feature>
<feature type="transmembrane region" description="Helical" evidence="9">
    <location>
        <begin position="719"/>
        <end position="739"/>
    </location>
</feature>
<dbReference type="PANTHER" id="PTHR31503:SF18">
    <property type="entry name" value="CA(2+)_H(+) EXCHANGER, PUTATIVE (EUROFUNG)-RELATED"/>
    <property type="match status" value="1"/>
</dbReference>
<feature type="compositionally biased region" description="Low complexity" evidence="8">
    <location>
        <begin position="51"/>
        <end position="60"/>
    </location>
</feature>
<feature type="transmembrane region" description="Helical" evidence="9">
    <location>
        <begin position="252"/>
        <end position="275"/>
    </location>
</feature>
<feature type="region of interest" description="Disordered" evidence="8">
    <location>
        <begin position="26"/>
        <end position="111"/>
    </location>
</feature>
<evidence type="ECO:0000256" key="5">
    <source>
        <dbReference type="ARBA" id="ARBA00022989"/>
    </source>
</evidence>
<organism evidence="11 12">
    <name type="scientific">Dactylellina haptotyla (strain CBS 200.50)</name>
    <name type="common">Nematode-trapping fungus</name>
    <name type="synonym">Monacrosporium haptotylum</name>
    <dbReference type="NCBI Taxonomy" id="1284197"/>
    <lineage>
        <taxon>Eukaryota</taxon>
        <taxon>Fungi</taxon>
        <taxon>Dikarya</taxon>
        <taxon>Ascomycota</taxon>
        <taxon>Pezizomycotina</taxon>
        <taxon>Orbiliomycetes</taxon>
        <taxon>Orbiliales</taxon>
        <taxon>Orbiliaceae</taxon>
        <taxon>Dactylellina</taxon>
    </lineage>
</organism>